<reference evidence="3" key="1">
    <citation type="submission" date="2025-08" db="UniProtKB">
        <authorList>
            <consortium name="RefSeq"/>
        </authorList>
    </citation>
    <scope>IDENTIFICATION</scope>
    <source>
        <strain evidence="3">Wakin</strain>
        <tissue evidence="3">Muscle</tissue>
    </source>
</reference>
<sequence length="675" mass="74985">MDYHSRPAIQRSLRRRRPPARFADCMVRECAPFPPSSPTLVVSDHHQTQYGNPSSRPCPCLCAHQPSQHDLIDMDVKQEILGLKGMLGEMMSKMSQLVVSSKRSEFSESFDDASDDDNAFATTSIVQELSACIKNAEQKHTCEKCNSSTVLSPPPLSRPSSLPLPPSSLLRSPPQHMHTDDRTLQLQSSNMLQPSIVPLIPKPLNCHSRQVQTSPVLVQPIGSPQPGISCSPFFPSTAHTQLSSQVTSAQLPPQPLYAVSQYSQPLGPSSSLAIPHVSSANVSPHVQPQSVGQEGNLVVHNPSSYSQPIAPTTQMNTIPFLHPYPYSQPYVSYPVSSYPSSRVQGPYFPFLVNDDPQEFAMLQLALTNLLSSHEPEHYKFHILLDHLKFSQALDLALAYANDPRPYSMALFALQQKYGQPHQLVLREIKAILALPRVRPGDSRAFSSFALKVRALVGMLQSLGQGQVKSELSCASHVQQLLGKLPTEHVTNFARYARTILKGQSYNLITFSAWLQEEAECQAMADQVSDFPKPLLSKPQPKTYVNTRTVLYGVNGNSVDPRSTAKQPQNMRKGEWSSKYSCAYCSSRDHFIGLCTSFKSLDDSRKNAWLRENKRCWRCGLKHLAINCDLKKPCPQCKGRHLGILHGVTSLTKCSHVFSSMYRASRSERSHNCCCV</sequence>
<dbReference type="KEGG" id="caua:113068424"/>
<feature type="compositionally biased region" description="Pro residues" evidence="1">
    <location>
        <begin position="152"/>
        <end position="166"/>
    </location>
</feature>
<proteinExistence type="predicted"/>
<keyword evidence="2" id="KW-1185">Reference proteome</keyword>
<dbReference type="RefSeq" id="XP_026096993.1">
    <property type="nucleotide sequence ID" value="XM_026241208.1"/>
</dbReference>
<evidence type="ECO:0000313" key="3">
    <source>
        <dbReference type="RefSeq" id="XP_026096993.1"/>
    </source>
</evidence>
<dbReference type="PANTHER" id="PTHR47331">
    <property type="entry name" value="PHD-TYPE DOMAIN-CONTAINING PROTEIN"/>
    <property type="match status" value="1"/>
</dbReference>
<name>A0A6P6MKT2_CARAU</name>
<dbReference type="PANTHER" id="PTHR47331:SF5">
    <property type="entry name" value="RIBONUCLEASE H"/>
    <property type="match status" value="1"/>
</dbReference>
<dbReference type="OrthoDB" id="8965052at2759"/>
<evidence type="ECO:0000256" key="1">
    <source>
        <dbReference type="SAM" id="MobiDB-lite"/>
    </source>
</evidence>
<dbReference type="GeneID" id="113068424"/>
<dbReference type="Proteomes" id="UP000515129">
    <property type="component" value="Linkage group LG44F"/>
</dbReference>
<feature type="region of interest" description="Disordered" evidence="1">
    <location>
        <begin position="145"/>
        <end position="182"/>
    </location>
</feature>
<gene>
    <name evidence="3" type="primary">LOC113068424</name>
</gene>
<accession>A0A6P6MKT2</accession>
<protein>
    <submittedName>
        <fullName evidence="3">Uncharacterized protein LOC113068424 isoform X1</fullName>
    </submittedName>
</protein>
<organism evidence="2 3">
    <name type="scientific">Carassius auratus</name>
    <name type="common">Goldfish</name>
    <dbReference type="NCBI Taxonomy" id="7957"/>
    <lineage>
        <taxon>Eukaryota</taxon>
        <taxon>Metazoa</taxon>
        <taxon>Chordata</taxon>
        <taxon>Craniata</taxon>
        <taxon>Vertebrata</taxon>
        <taxon>Euteleostomi</taxon>
        <taxon>Actinopterygii</taxon>
        <taxon>Neopterygii</taxon>
        <taxon>Teleostei</taxon>
        <taxon>Ostariophysi</taxon>
        <taxon>Cypriniformes</taxon>
        <taxon>Cyprinidae</taxon>
        <taxon>Cyprininae</taxon>
        <taxon>Carassius</taxon>
    </lineage>
</organism>
<evidence type="ECO:0000313" key="2">
    <source>
        <dbReference type="Proteomes" id="UP000515129"/>
    </source>
</evidence>
<dbReference type="AlphaFoldDB" id="A0A6P6MKT2"/>